<dbReference type="EMBL" id="CM042029">
    <property type="protein sequence ID" value="KAI3793002.1"/>
    <property type="molecule type" value="Genomic_DNA"/>
</dbReference>
<gene>
    <name evidence="1" type="ORF">L1987_35614</name>
</gene>
<comment type="caution">
    <text evidence="1">The sequence shown here is derived from an EMBL/GenBank/DDBJ whole genome shotgun (WGS) entry which is preliminary data.</text>
</comment>
<dbReference type="Proteomes" id="UP001056120">
    <property type="component" value="Linkage Group LG12"/>
</dbReference>
<accession>A0ACB9HDJ7</accession>
<evidence type="ECO:0000313" key="2">
    <source>
        <dbReference type="Proteomes" id="UP001056120"/>
    </source>
</evidence>
<keyword evidence="2" id="KW-1185">Reference proteome</keyword>
<reference evidence="1 2" key="2">
    <citation type="journal article" date="2022" name="Mol. Ecol. Resour.">
        <title>The genomes of chicory, endive, great burdock and yacon provide insights into Asteraceae paleo-polyploidization history and plant inulin production.</title>
        <authorList>
            <person name="Fan W."/>
            <person name="Wang S."/>
            <person name="Wang H."/>
            <person name="Wang A."/>
            <person name="Jiang F."/>
            <person name="Liu H."/>
            <person name="Zhao H."/>
            <person name="Xu D."/>
            <person name="Zhang Y."/>
        </authorList>
    </citation>
    <scope>NUCLEOTIDE SEQUENCE [LARGE SCALE GENOMIC DNA]</scope>
    <source>
        <strain evidence="2">cv. Yunnan</strain>
        <tissue evidence="1">Leaves</tissue>
    </source>
</reference>
<reference evidence="2" key="1">
    <citation type="journal article" date="2022" name="Mol. Ecol. Resour.">
        <title>The genomes of chicory, endive, great burdock and yacon provide insights into Asteraceae palaeo-polyploidization history and plant inulin production.</title>
        <authorList>
            <person name="Fan W."/>
            <person name="Wang S."/>
            <person name="Wang H."/>
            <person name="Wang A."/>
            <person name="Jiang F."/>
            <person name="Liu H."/>
            <person name="Zhao H."/>
            <person name="Xu D."/>
            <person name="Zhang Y."/>
        </authorList>
    </citation>
    <scope>NUCLEOTIDE SEQUENCE [LARGE SCALE GENOMIC DNA]</scope>
    <source>
        <strain evidence="2">cv. Yunnan</strain>
    </source>
</reference>
<protein>
    <submittedName>
        <fullName evidence="1">Uncharacterized protein</fullName>
    </submittedName>
</protein>
<proteinExistence type="predicted"/>
<organism evidence="1 2">
    <name type="scientific">Smallanthus sonchifolius</name>
    <dbReference type="NCBI Taxonomy" id="185202"/>
    <lineage>
        <taxon>Eukaryota</taxon>
        <taxon>Viridiplantae</taxon>
        <taxon>Streptophyta</taxon>
        <taxon>Embryophyta</taxon>
        <taxon>Tracheophyta</taxon>
        <taxon>Spermatophyta</taxon>
        <taxon>Magnoliopsida</taxon>
        <taxon>eudicotyledons</taxon>
        <taxon>Gunneridae</taxon>
        <taxon>Pentapetalae</taxon>
        <taxon>asterids</taxon>
        <taxon>campanulids</taxon>
        <taxon>Asterales</taxon>
        <taxon>Asteraceae</taxon>
        <taxon>Asteroideae</taxon>
        <taxon>Heliantheae alliance</taxon>
        <taxon>Millerieae</taxon>
        <taxon>Smallanthus</taxon>
    </lineage>
</organism>
<name>A0ACB9HDJ7_9ASTR</name>
<evidence type="ECO:0000313" key="1">
    <source>
        <dbReference type="EMBL" id="KAI3793002.1"/>
    </source>
</evidence>
<sequence>MGKLSGARPIITSGDIYTMNSERGQVREKKKTLQQFLINANELLNCIVEDDFKKGAVGVVPVPSDDVGKEEVIAACRLLWESPVDLNKDISSLIFAAPRYSEIPELVFDKVFVSTLAGELKLKVLKEIAKEY</sequence>